<sequence length="199" mass="22717">SNHGRIFLSITHNTFNGKNHNGRNTSSGVDFLQNKISKRDPLIFPTHGRSIVLFWHGTCDVTQMARPEKTLTPKYSSNAEYMAYLVPQLQSLVSIHQGQPFDIGVLETPHTFMSSDEDIRIQNQITEANDFIRDSINTTLSYRSPKFNCDLLIFRKKKARRSTSVSSSLYTDGIHPRPELCRKWLYQIILSVVDASTNK</sequence>
<feature type="non-terminal residue" evidence="2">
    <location>
        <position position="1"/>
    </location>
</feature>
<dbReference type="EMBL" id="CP111012">
    <property type="protein sequence ID" value="WAQ94213.1"/>
    <property type="molecule type" value="Genomic_DNA"/>
</dbReference>
<accession>A0ABY7DBV8</accession>
<dbReference type="EMBL" id="CP111012">
    <property type="protein sequence ID" value="WAQ94247.1"/>
    <property type="molecule type" value="Genomic_DNA"/>
</dbReference>
<organism evidence="2 3">
    <name type="scientific">Mya arenaria</name>
    <name type="common">Soft-shell clam</name>
    <dbReference type="NCBI Taxonomy" id="6604"/>
    <lineage>
        <taxon>Eukaryota</taxon>
        <taxon>Metazoa</taxon>
        <taxon>Spiralia</taxon>
        <taxon>Lophotrochozoa</taxon>
        <taxon>Mollusca</taxon>
        <taxon>Bivalvia</taxon>
        <taxon>Autobranchia</taxon>
        <taxon>Heteroconchia</taxon>
        <taxon>Euheterodonta</taxon>
        <taxon>Imparidentia</taxon>
        <taxon>Neoheterodontei</taxon>
        <taxon>Myida</taxon>
        <taxon>Myoidea</taxon>
        <taxon>Myidae</taxon>
        <taxon>Mya</taxon>
    </lineage>
</organism>
<keyword evidence="3" id="KW-1185">Reference proteome</keyword>
<gene>
    <name evidence="1" type="ORF">MAR_006684</name>
    <name evidence="2" type="ORF">MAR_006718</name>
</gene>
<evidence type="ECO:0000313" key="3">
    <source>
        <dbReference type="Proteomes" id="UP001164746"/>
    </source>
</evidence>
<dbReference type="Proteomes" id="UP001164746">
    <property type="component" value="Chromosome 1"/>
</dbReference>
<protein>
    <submittedName>
        <fullName evidence="2">Uncharacterized protein</fullName>
    </submittedName>
</protein>
<name>A0ABY7DBV8_MYAAR</name>
<proteinExistence type="predicted"/>
<dbReference type="InterPro" id="IPR036514">
    <property type="entry name" value="SGNH_hydro_sf"/>
</dbReference>
<feature type="non-terminal residue" evidence="2">
    <location>
        <position position="199"/>
    </location>
</feature>
<dbReference type="Gene3D" id="3.40.50.1110">
    <property type="entry name" value="SGNH hydrolase"/>
    <property type="match status" value="1"/>
</dbReference>
<reference evidence="2" key="1">
    <citation type="submission" date="2022-11" db="EMBL/GenBank/DDBJ databases">
        <title>Centuries of genome instability and evolution in soft-shell clam transmissible cancer (bioRxiv).</title>
        <authorList>
            <person name="Hart S.F.M."/>
            <person name="Yonemitsu M.A."/>
            <person name="Giersch R.M."/>
            <person name="Beal B.F."/>
            <person name="Arriagada G."/>
            <person name="Davis B.W."/>
            <person name="Ostrander E.A."/>
            <person name="Goff S.P."/>
            <person name="Metzger M.J."/>
        </authorList>
    </citation>
    <scope>NUCLEOTIDE SEQUENCE</scope>
    <source>
        <strain evidence="2">MELC-2E11</strain>
        <tissue evidence="2">Siphon/mantle</tissue>
    </source>
</reference>
<evidence type="ECO:0000313" key="1">
    <source>
        <dbReference type="EMBL" id="WAQ94213.1"/>
    </source>
</evidence>
<evidence type="ECO:0000313" key="2">
    <source>
        <dbReference type="EMBL" id="WAQ94247.1"/>
    </source>
</evidence>